<protein>
    <recommendedName>
        <fullName evidence="9">Major facilitator superfamily (MFS) profile domain-containing protein</fullName>
    </recommendedName>
</protein>
<evidence type="ECO:0000313" key="7">
    <source>
        <dbReference type="EMBL" id="KAK5062690.1"/>
    </source>
</evidence>
<feature type="transmembrane region" description="Helical" evidence="6">
    <location>
        <begin position="20"/>
        <end position="41"/>
    </location>
</feature>
<evidence type="ECO:0000256" key="5">
    <source>
        <dbReference type="ARBA" id="ARBA00023136"/>
    </source>
</evidence>
<keyword evidence="3 6" id="KW-0812">Transmembrane</keyword>
<dbReference type="Proteomes" id="UP001358417">
    <property type="component" value="Unassembled WGS sequence"/>
</dbReference>
<dbReference type="RefSeq" id="XP_064710962.1">
    <property type="nucleotide sequence ID" value="XM_064848338.1"/>
</dbReference>
<keyword evidence="5 6" id="KW-0472">Membrane</keyword>
<organism evidence="7 8">
    <name type="scientific">Exophiala bonariae</name>
    <dbReference type="NCBI Taxonomy" id="1690606"/>
    <lineage>
        <taxon>Eukaryota</taxon>
        <taxon>Fungi</taxon>
        <taxon>Dikarya</taxon>
        <taxon>Ascomycota</taxon>
        <taxon>Pezizomycotina</taxon>
        <taxon>Eurotiomycetes</taxon>
        <taxon>Chaetothyriomycetidae</taxon>
        <taxon>Chaetothyriales</taxon>
        <taxon>Herpotrichiellaceae</taxon>
        <taxon>Exophiala</taxon>
    </lineage>
</organism>
<evidence type="ECO:0000256" key="1">
    <source>
        <dbReference type="ARBA" id="ARBA00004141"/>
    </source>
</evidence>
<evidence type="ECO:0000256" key="4">
    <source>
        <dbReference type="ARBA" id="ARBA00022989"/>
    </source>
</evidence>
<dbReference type="GeneID" id="89972942"/>
<feature type="transmembrane region" description="Helical" evidence="6">
    <location>
        <begin position="48"/>
        <end position="66"/>
    </location>
</feature>
<dbReference type="InterPro" id="IPR038213">
    <property type="entry name" value="IFI6/IFI27-like_sf"/>
</dbReference>
<reference evidence="7 8" key="1">
    <citation type="submission" date="2023-08" db="EMBL/GenBank/DDBJ databases">
        <title>Black Yeasts Isolated from many extreme environments.</title>
        <authorList>
            <person name="Coleine C."/>
            <person name="Stajich J.E."/>
            <person name="Selbmann L."/>
        </authorList>
    </citation>
    <scope>NUCLEOTIDE SEQUENCE [LARGE SCALE GENOMIC DNA]</scope>
    <source>
        <strain evidence="7 8">CCFEE 5792</strain>
    </source>
</reference>
<evidence type="ECO:0008006" key="9">
    <source>
        <dbReference type="Google" id="ProtNLM"/>
    </source>
</evidence>
<dbReference type="InterPro" id="IPR009311">
    <property type="entry name" value="IFI6/IFI27-like"/>
</dbReference>
<evidence type="ECO:0000256" key="2">
    <source>
        <dbReference type="ARBA" id="ARBA00007262"/>
    </source>
</evidence>
<dbReference type="Pfam" id="PF06140">
    <property type="entry name" value="Ifi-6-16"/>
    <property type="match status" value="1"/>
</dbReference>
<comment type="subcellular location">
    <subcellularLocation>
        <location evidence="1">Membrane</location>
        <topology evidence="1">Multi-pass membrane protein</topology>
    </subcellularLocation>
</comment>
<accession>A0AAV9NRJ8</accession>
<dbReference type="EMBL" id="JAVRRD010000002">
    <property type="protein sequence ID" value="KAK5062690.1"/>
    <property type="molecule type" value="Genomic_DNA"/>
</dbReference>
<name>A0AAV9NRJ8_9EURO</name>
<gene>
    <name evidence="7" type="ORF">LTR84_004764</name>
</gene>
<sequence>MSQAVSNALNLVFKYAKAHPIGFGSTFVNAIMSLILGPFWLIRVLLSVSGFQLGGVAAGSIAAWWQSVAYGGYVPVGSIFSLAQSLGAVLGA</sequence>
<comment type="similarity">
    <text evidence="2">Belongs to the IFI6/IFI27 family.</text>
</comment>
<comment type="caution">
    <text evidence="7">The sequence shown here is derived from an EMBL/GenBank/DDBJ whole genome shotgun (WGS) entry which is preliminary data.</text>
</comment>
<evidence type="ECO:0000256" key="3">
    <source>
        <dbReference type="ARBA" id="ARBA00022692"/>
    </source>
</evidence>
<proteinExistence type="inferred from homology"/>
<evidence type="ECO:0000256" key="6">
    <source>
        <dbReference type="SAM" id="Phobius"/>
    </source>
</evidence>
<keyword evidence="4 6" id="KW-1133">Transmembrane helix</keyword>
<dbReference type="Gene3D" id="6.10.110.10">
    <property type="match status" value="1"/>
</dbReference>
<dbReference type="AlphaFoldDB" id="A0AAV9NRJ8"/>
<keyword evidence="8" id="KW-1185">Reference proteome</keyword>
<dbReference type="GO" id="GO:0016020">
    <property type="term" value="C:membrane"/>
    <property type="evidence" value="ECO:0007669"/>
    <property type="project" value="UniProtKB-SubCell"/>
</dbReference>
<evidence type="ECO:0000313" key="8">
    <source>
        <dbReference type="Proteomes" id="UP001358417"/>
    </source>
</evidence>